<proteinExistence type="inferred from homology"/>
<dbReference type="AlphaFoldDB" id="A0A7I8D5B3"/>
<evidence type="ECO:0000256" key="5">
    <source>
        <dbReference type="ARBA" id="ARBA00023239"/>
    </source>
</evidence>
<keyword evidence="11" id="KW-1185">Reference proteome</keyword>
<feature type="signal peptide" evidence="9">
    <location>
        <begin position="1"/>
        <end position="25"/>
    </location>
</feature>
<keyword evidence="5 7" id="KW-0456">Lyase</keyword>
<dbReference type="Gene3D" id="3.30.1490.480">
    <property type="entry name" value="Endolytic murein transglycosylase"/>
    <property type="match status" value="1"/>
</dbReference>
<evidence type="ECO:0000256" key="3">
    <source>
        <dbReference type="ARBA" id="ARBA00022989"/>
    </source>
</evidence>
<evidence type="ECO:0000313" key="10">
    <source>
        <dbReference type="EMBL" id="BCI60982.1"/>
    </source>
</evidence>
<protein>
    <recommendedName>
        <fullName evidence="7">Endolytic murein transglycosylase</fullName>
        <ecNumber evidence="7">4.2.2.29</ecNumber>
    </recommendedName>
    <alternativeName>
        <fullName evidence="7">Peptidoglycan lytic transglycosylase</fullName>
    </alternativeName>
    <alternativeName>
        <fullName evidence="7">Peptidoglycan polymerization terminase</fullName>
    </alternativeName>
</protein>
<dbReference type="PANTHER" id="PTHR30518:SF2">
    <property type="entry name" value="ENDOLYTIC MUREIN TRANSGLYCOSYLASE"/>
    <property type="match status" value="1"/>
</dbReference>
<name>A0A7I8D5B3_9FIRM</name>
<dbReference type="Pfam" id="PF02618">
    <property type="entry name" value="YceG"/>
    <property type="match status" value="1"/>
</dbReference>
<gene>
    <name evidence="7" type="primary">mltG</name>
    <name evidence="10" type="ORF">C12CBH8_16210</name>
</gene>
<dbReference type="InterPro" id="IPR003770">
    <property type="entry name" value="MLTG-like"/>
</dbReference>
<keyword evidence="4 7" id="KW-0472">Membrane</keyword>
<sequence length="325" mass="35369">MIKQMIGGLLAVGLCLSMASCSSSPGDGSSSSENSLLSSQAASSMASIPESSLPEDSSISLSSVPELSEAPVSETDDTTDVSDSSTDEPSGQRETVRVTIPEGFSLAQIGERLEENGVCTKADLLETANSYDFSYYPLVAAIPDDANRCFKLEGYLFPNTYDFYVDMKPQDALGKMLRGMESAITDEDQARAEELGYSMDQIIILASVIEREAGNKDEVKNVSSVFHNRLKAGQKLQADATITYVENYLKPNISGDINRYNSFYNTYKCSALPSGPIANPGRRAINAALYPADTNYYYFVNDANANYYYAETFEEHQANIEKAGL</sequence>
<evidence type="ECO:0000256" key="7">
    <source>
        <dbReference type="HAMAP-Rule" id="MF_02065"/>
    </source>
</evidence>
<feature type="region of interest" description="Disordered" evidence="8">
    <location>
        <begin position="22"/>
        <end position="98"/>
    </location>
</feature>
<feature type="chain" id="PRO_5038710521" description="Endolytic murein transglycosylase" evidence="9">
    <location>
        <begin position="26"/>
        <end position="325"/>
    </location>
</feature>
<dbReference type="PANTHER" id="PTHR30518">
    <property type="entry name" value="ENDOLYTIC MUREIN TRANSGLYCOSYLASE"/>
    <property type="match status" value="1"/>
</dbReference>
<dbReference type="Proteomes" id="UP000593890">
    <property type="component" value="Chromosome"/>
</dbReference>
<feature type="compositionally biased region" description="Low complexity" evidence="8">
    <location>
        <begin position="22"/>
        <end position="73"/>
    </location>
</feature>
<keyword evidence="3 7" id="KW-1133">Transmembrane helix</keyword>
<dbReference type="GO" id="GO:0008932">
    <property type="term" value="F:lytic endotransglycosylase activity"/>
    <property type="evidence" value="ECO:0007669"/>
    <property type="project" value="UniProtKB-UniRule"/>
</dbReference>
<evidence type="ECO:0000256" key="8">
    <source>
        <dbReference type="SAM" id="MobiDB-lite"/>
    </source>
</evidence>
<reference evidence="11" key="1">
    <citation type="submission" date="2020-07" db="EMBL/GenBank/DDBJ databases">
        <title>Complete genome sequencing of Clostridia bacterium strain 12CBH8.</title>
        <authorList>
            <person name="Sakamoto M."/>
            <person name="Murakami T."/>
            <person name="Mori H."/>
        </authorList>
    </citation>
    <scope>NUCLEOTIDE SEQUENCE [LARGE SCALE GENOMIC DNA]</scope>
    <source>
        <strain evidence="11">12CBH8</strain>
    </source>
</reference>
<dbReference type="NCBIfam" id="TIGR00247">
    <property type="entry name" value="endolytic transglycosylase MltG"/>
    <property type="match status" value="1"/>
</dbReference>
<organism evidence="10 11">
    <name type="scientific">Solibaculum mannosilyticum</name>
    <dbReference type="NCBI Taxonomy" id="2780922"/>
    <lineage>
        <taxon>Bacteria</taxon>
        <taxon>Bacillati</taxon>
        <taxon>Bacillota</taxon>
        <taxon>Clostridia</taxon>
        <taxon>Eubacteriales</taxon>
        <taxon>Oscillospiraceae</taxon>
        <taxon>Solibaculum</taxon>
    </lineage>
</organism>
<evidence type="ECO:0000256" key="1">
    <source>
        <dbReference type="ARBA" id="ARBA00022475"/>
    </source>
</evidence>
<comment type="function">
    <text evidence="7">Functions as a peptidoglycan terminase that cleaves nascent peptidoglycan strands endolytically to terminate their elongation.</text>
</comment>
<comment type="similarity">
    <text evidence="7">Belongs to the transglycosylase MltG family.</text>
</comment>
<keyword evidence="6 7" id="KW-0961">Cell wall biogenesis/degradation</keyword>
<accession>A0A7I8D5B3</accession>
<keyword evidence="2 7" id="KW-0812">Transmembrane</keyword>
<dbReference type="GO" id="GO:0009252">
    <property type="term" value="P:peptidoglycan biosynthetic process"/>
    <property type="evidence" value="ECO:0007669"/>
    <property type="project" value="UniProtKB-UniRule"/>
</dbReference>
<evidence type="ECO:0000256" key="4">
    <source>
        <dbReference type="ARBA" id="ARBA00023136"/>
    </source>
</evidence>
<dbReference type="HAMAP" id="MF_02065">
    <property type="entry name" value="MltG"/>
    <property type="match status" value="1"/>
</dbReference>
<evidence type="ECO:0000313" key="11">
    <source>
        <dbReference type="Proteomes" id="UP000593890"/>
    </source>
</evidence>
<feature type="site" description="Important for catalytic activity" evidence="7">
    <location>
        <position position="212"/>
    </location>
</feature>
<keyword evidence="9" id="KW-0732">Signal</keyword>
<dbReference type="PROSITE" id="PS51257">
    <property type="entry name" value="PROKAR_LIPOPROTEIN"/>
    <property type="match status" value="1"/>
</dbReference>
<dbReference type="RefSeq" id="WP_215532988.1">
    <property type="nucleotide sequence ID" value="NZ_AP023321.1"/>
</dbReference>
<dbReference type="GO" id="GO:0005886">
    <property type="term" value="C:plasma membrane"/>
    <property type="evidence" value="ECO:0007669"/>
    <property type="project" value="UniProtKB-UniRule"/>
</dbReference>
<dbReference type="EMBL" id="AP023321">
    <property type="protein sequence ID" value="BCI60982.1"/>
    <property type="molecule type" value="Genomic_DNA"/>
</dbReference>
<dbReference type="GO" id="GO:0071555">
    <property type="term" value="P:cell wall organization"/>
    <property type="evidence" value="ECO:0007669"/>
    <property type="project" value="UniProtKB-KW"/>
</dbReference>
<evidence type="ECO:0000256" key="2">
    <source>
        <dbReference type="ARBA" id="ARBA00022692"/>
    </source>
</evidence>
<dbReference type="EC" id="4.2.2.29" evidence="7"/>
<evidence type="ECO:0000256" key="9">
    <source>
        <dbReference type="SAM" id="SignalP"/>
    </source>
</evidence>
<evidence type="ECO:0000256" key="6">
    <source>
        <dbReference type="ARBA" id="ARBA00023316"/>
    </source>
</evidence>
<keyword evidence="1 7" id="KW-1003">Cell membrane</keyword>
<dbReference type="KEGG" id="sman:C12CBH8_16210"/>
<comment type="catalytic activity">
    <reaction evidence="7">
        <text>a peptidoglycan chain = a peptidoglycan chain with N-acetyl-1,6-anhydromuramyl-[peptide] at the reducing end + a peptidoglycan chain with N-acetylglucosamine at the non-reducing end.</text>
        <dbReference type="EC" id="4.2.2.29"/>
    </reaction>
</comment>